<proteinExistence type="predicted"/>
<sequence>MNQVEIYFTAVQRKGPHARRLFCDLDEVAGRLLAFQKCYNATAHPFDWTFTRLTFTNFSTASAPRSLCAMVVRRVTPDWLTGAHTLERFGSKRSDEVRQIYDNEDANGGGHYVSGALRSNFGSNVQLASITRFQRGTYLIGHFQANRREELDIELTCNRHVPDHIKKHSHHVIEHGDHSSPMRDARSTSMPTIEHMLRHDAVAATSRQ</sequence>
<dbReference type="AlphaFoldDB" id="A0A6G9D4A7"/>
<keyword evidence="1" id="KW-0614">Plasmid</keyword>
<protein>
    <submittedName>
        <fullName evidence="1">Uncharacterized protein</fullName>
    </submittedName>
</protein>
<organism evidence="1 2">
    <name type="scientific">Rhodococcus erythropolis</name>
    <name type="common">Arthrobacter picolinophilus</name>
    <dbReference type="NCBI Taxonomy" id="1833"/>
    <lineage>
        <taxon>Bacteria</taxon>
        <taxon>Bacillati</taxon>
        <taxon>Actinomycetota</taxon>
        <taxon>Actinomycetes</taxon>
        <taxon>Mycobacteriales</taxon>
        <taxon>Nocardiaceae</taxon>
        <taxon>Rhodococcus</taxon>
        <taxon>Rhodococcus erythropolis group</taxon>
    </lineage>
</organism>
<dbReference type="Proteomes" id="UP000502345">
    <property type="component" value="Plasmid plas1"/>
</dbReference>
<gene>
    <name evidence="1" type="ORF">G9444_6563</name>
</gene>
<accession>A0A6G9D4A7</accession>
<evidence type="ECO:0000313" key="1">
    <source>
        <dbReference type="EMBL" id="QIP43806.1"/>
    </source>
</evidence>
<dbReference type="EMBL" id="CP050125">
    <property type="protein sequence ID" value="QIP43806.1"/>
    <property type="molecule type" value="Genomic_DNA"/>
</dbReference>
<evidence type="ECO:0000313" key="2">
    <source>
        <dbReference type="Proteomes" id="UP000502345"/>
    </source>
</evidence>
<reference evidence="1 2" key="1">
    <citation type="submission" date="2020-03" db="EMBL/GenBank/DDBJ databases">
        <title>Screen low temperature-resistant strains for efficient degradation of petroleum hydrocarbons under the low temperature.</title>
        <authorList>
            <person name="Wang Y."/>
            <person name="Chen J."/>
        </authorList>
    </citation>
    <scope>NUCLEOTIDE SEQUENCE [LARGE SCALE GENOMIC DNA]</scope>
    <source>
        <strain evidence="1 2">KB1</strain>
        <plasmid evidence="1 2">plas1</plasmid>
    </source>
</reference>
<geneLocation type="plasmid" evidence="1 2">
    <name>plas1</name>
</geneLocation>
<name>A0A6G9D4A7_RHOER</name>